<name>M1WUL9_PSEP2</name>
<dbReference type="Gene3D" id="2.40.320.10">
    <property type="entry name" value="Hypothetical Protein Pfu-838710-001"/>
    <property type="match status" value="1"/>
</dbReference>
<dbReference type="RefSeq" id="WP_015413623.1">
    <property type="nucleotide sequence ID" value="NC_020409.1"/>
</dbReference>
<dbReference type="InterPro" id="IPR033469">
    <property type="entry name" value="CYTH-like_dom_sf"/>
</dbReference>
<dbReference type="InterPro" id="IPR008173">
    <property type="entry name" value="Adenylyl_cyclase_CyaB"/>
</dbReference>
<keyword evidence="3" id="KW-1185">Reference proteome</keyword>
<dbReference type="eggNOG" id="COG1437">
    <property type="taxonomic scope" value="Bacteria"/>
</dbReference>
<dbReference type="EMBL" id="FO203427">
    <property type="protein sequence ID" value="CCH47568.1"/>
    <property type="molecule type" value="Genomic_DNA"/>
</dbReference>
<evidence type="ECO:0000313" key="3">
    <source>
        <dbReference type="Proteomes" id="UP000011724"/>
    </source>
</evidence>
<feature type="domain" description="CYTH" evidence="1">
    <location>
        <begin position="2"/>
        <end position="168"/>
    </location>
</feature>
<evidence type="ECO:0000313" key="2">
    <source>
        <dbReference type="EMBL" id="CCH47568.1"/>
    </source>
</evidence>
<proteinExistence type="predicted"/>
<dbReference type="AlphaFoldDB" id="M1WUL9"/>
<sequence length="198" mass="23019">MALECELKYLNVDFKKLRNALRELGAESSGPYFETNLVFDTRERSLRESNILLRLRQKRSDVLLTVKRPPEVIIDSMLKVVEELETTVDDFDSMLAILDTLGFFISFSYEKVREKWRFMRCAICLDELPFGSFVEIEGEEHDIFQVSKLLGIQDSKTSKQTYHALNVAYRKQNGLADEESFVFTKEQKEAIDKQIGKD</sequence>
<dbReference type="CDD" id="cd07890">
    <property type="entry name" value="CYTH-like_AC_IV-like"/>
    <property type="match status" value="1"/>
</dbReference>
<dbReference type="BioCyc" id="DPIE1322246:BN4_RS01735-MONOMER"/>
<dbReference type="PROSITE" id="PS51707">
    <property type="entry name" value="CYTH"/>
    <property type="match status" value="1"/>
</dbReference>
<organism evidence="2 3">
    <name type="scientific">Pseudodesulfovibrio piezophilus (strain DSM 21447 / JCM 15486 / C1TLV30)</name>
    <name type="common">Desulfovibrio piezophilus</name>
    <dbReference type="NCBI Taxonomy" id="1322246"/>
    <lineage>
        <taxon>Bacteria</taxon>
        <taxon>Pseudomonadati</taxon>
        <taxon>Thermodesulfobacteriota</taxon>
        <taxon>Desulfovibrionia</taxon>
        <taxon>Desulfovibrionales</taxon>
        <taxon>Desulfovibrionaceae</taxon>
    </lineage>
</organism>
<dbReference type="SMART" id="SM01118">
    <property type="entry name" value="CYTH"/>
    <property type="match status" value="1"/>
</dbReference>
<dbReference type="InterPro" id="IPR023577">
    <property type="entry name" value="CYTH_domain"/>
</dbReference>
<dbReference type="KEGG" id="dpi:BN4_10330"/>
<dbReference type="OrthoDB" id="116396at2"/>
<dbReference type="PANTHER" id="PTHR21028:SF2">
    <property type="entry name" value="CYTH DOMAIN-CONTAINING PROTEIN"/>
    <property type="match status" value="1"/>
</dbReference>
<gene>
    <name evidence="2" type="ordered locus">BN4_10330</name>
</gene>
<dbReference type="SUPFAM" id="SSF55154">
    <property type="entry name" value="CYTH-like phosphatases"/>
    <property type="match status" value="1"/>
</dbReference>
<dbReference type="PATRIC" id="fig|879567.3.peg.341"/>
<accession>M1WUL9</accession>
<evidence type="ECO:0000259" key="1">
    <source>
        <dbReference type="PROSITE" id="PS51707"/>
    </source>
</evidence>
<dbReference type="STRING" id="1322246.BN4_10330"/>
<dbReference type="PANTHER" id="PTHR21028">
    <property type="entry name" value="SI:CH211-156B7.4"/>
    <property type="match status" value="1"/>
</dbReference>
<dbReference type="Proteomes" id="UP000011724">
    <property type="component" value="Chromosome"/>
</dbReference>
<reference evidence="2 3" key="1">
    <citation type="journal article" date="2013" name="PLoS ONE">
        <title>The first genomic and proteomic characterization of a deep-sea sulfate reducer: insights into the piezophilic lifestyle of Desulfovibrio piezophilus.</title>
        <authorList>
            <person name="Pradel N."/>
            <person name="Ji B."/>
            <person name="Gimenez G."/>
            <person name="Talla E."/>
            <person name="Lenoble P."/>
            <person name="Garel M."/>
            <person name="Tamburini C."/>
            <person name="Fourquet P."/>
            <person name="Lebrun R."/>
            <person name="Bertin P."/>
            <person name="Denis Y."/>
            <person name="Pophillat M."/>
            <person name="Barbe V."/>
            <person name="Ollivier B."/>
            <person name="Dolla A."/>
        </authorList>
    </citation>
    <scope>NUCLEOTIDE SEQUENCE [LARGE SCALE GENOMIC DNA]</scope>
    <source>
        <strain evidence="3">DSM 10523 / SB164P1</strain>
    </source>
</reference>
<dbReference type="HOGENOM" id="CLU_105244_0_0_7"/>
<reference evidence="3" key="2">
    <citation type="journal article" date="2013" name="Stand. Genomic Sci.">
        <title>Complete genome sequence of Desulfocapsa sulfexigens, a marine deltaproteobacterium specialized in disproportionating inorganic sulfur compounds.</title>
        <authorList>
            <person name="Finster K.W."/>
            <person name="Kjeldsen K.U."/>
            <person name="Kube M."/>
            <person name="Reinhardt R."/>
            <person name="Mussmann M."/>
            <person name="Amann R."/>
            <person name="Schreiber L."/>
        </authorList>
    </citation>
    <scope>NUCLEOTIDE SEQUENCE [LARGE SCALE GENOMIC DNA]</scope>
    <source>
        <strain evidence="3">DSM 10523 / SB164P1</strain>
    </source>
</reference>
<dbReference type="Pfam" id="PF01928">
    <property type="entry name" value="CYTH"/>
    <property type="match status" value="1"/>
</dbReference>
<protein>
    <submittedName>
        <fullName evidence="2">Adenylate cyclase</fullName>
    </submittedName>
</protein>